<dbReference type="AlphaFoldDB" id="A0A6I4P2W2"/>
<dbReference type="SUPFAM" id="SSF103473">
    <property type="entry name" value="MFS general substrate transporter"/>
    <property type="match status" value="1"/>
</dbReference>
<dbReference type="PANTHER" id="PTHR23542">
    <property type="match status" value="1"/>
</dbReference>
<name>A0A6I4P2W2_9MICO</name>
<feature type="transmembrane region" description="Helical" evidence="2">
    <location>
        <begin position="421"/>
        <end position="442"/>
    </location>
</feature>
<dbReference type="Pfam" id="PF07690">
    <property type="entry name" value="MFS_1"/>
    <property type="match status" value="1"/>
</dbReference>
<dbReference type="Proteomes" id="UP000438182">
    <property type="component" value="Unassembled WGS sequence"/>
</dbReference>
<dbReference type="GO" id="GO:0022857">
    <property type="term" value="F:transmembrane transporter activity"/>
    <property type="evidence" value="ECO:0007669"/>
    <property type="project" value="InterPro"/>
</dbReference>
<proteinExistence type="predicted"/>
<feature type="transmembrane region" description="Helical" evidence="2">
    <location>
        <begin position="508"/>
        <end position="531"/>
    </location>
</feature>
<feature type="transmembrane region" description="Helical" evidence="2">
    <location>
        <begin position="449"/>
        <end position="468"/>
    </location>
</feature>
<evidence type="ECO:0000313" key="4">
    <source>
        <dbReference type="Proteomes" id="UP000438182"/>
    </source>
</evidence>
<feature type="transmembrane region" description="Helical" evidence="2">
    <location>
        <begin position="342"/>
        <end position="359"/>
    </location>
</feature>
<dbReference type="EMBL" id="WSTA01000027">
    <property type="protein sequence ID" value="MWB98469.1"/>
    <property type="molecule type" value="Genomic_DNA"/>
</dbReference>
<evidence type="ECO:0000256" key="2">
    <source>
        <dbReference type="SAM" id="Phobius"/>
    </source>
</evidence>
<dbReference type="InterPro" id="IPR011701">
    <property type="entry name" value="MFS"/>
</dbReference>
<dbReference type="PANTHER" id="PTHR23542:SF1">
    <property type="entry name" value="MAJOR FACILITATOR SUPERFAMILY (MFS) PROFILE DOMAIN-CONTAINING PROTEIN"/>
    <property type="match status" value="1"/>
</dbReference>
<keyword evidence="2" id="KW-0472">Membrane</keyword>
<feature type="transmembrane region" description="Helical" evidence="2">
    <location>
        <begin position="388"/>
        <end position="409"/>
    </location>
</feature>
<keyword evidence="2" id="KW-0812">Transmembrane</keyword>
<protein>
    <submittedName>
        <fullName evidence="3">MFS transporter</fullName>
    </submittedName>
</protein>
<comment type="caution">
    <text evidence="3">The sequence shown here is derived from an EMBL/GenBank/DDBJ whole genome shotgun (WGS) entry which is preliminary data.</text>
</comment>
<sequence length="570" mass="58518">MRTGVAGEAQAGSDLRQHFELDPPVLLMGVEHLVVEERRGRHPEVDVRTALRDRGVPQLGGRDDGHPESVGPGRLGVDPQSGALGAVAALDELLHRVLGVLGQREHSVAPFRRYRTNHDSGPPRTRQPPCAPARDAAHSRSWTPGPWSNGRGCTTSRRPFDGHPPPHVVEWMTMRNVLAVRGVPYLLATSFVGRLPSSMAALAFVRLVLDAGGGYGFASTLTAVYIVGGMVGQPVLARIVDRTGRRRPVLVGAAAAATLGFAGAALAVSVSPVATLVAGLVAGLATPPLESVLRSLWPAFFPDPRERTSAYAVDAAVQEIAFVVGPLLTAGGILVFGADGNVLAMAAVGLVGAVAFAIHPRIRRAEPILPPVGDAHGSPLGSPPFRRLLVLVVTMAVSVGALTITASAFAEAAGEPALSSWAIALNGLGALVGALLAARFPFRAPPERLVRRLGLVLAAGYLPTAIALAPVGLWLVFAALAGLTLPVLLAQVFALTPALVEEHHGNEANAWVISAFAVGNAGGTILAGQVIGAAGPTTGILVAVLVCAGIGLAGAAQASPRGVAPRASAD</sequence>
<feature type="transmembrane region" description="Helical" evidence="2">
    <location>
        <begin position="185"/>
        <end position="209"/>
    </location>
</feature>
<dbReference type="Gene3D" id="1.20.1250.20">
    <property type="entry name" value="MFS general substrate transporter like domains"/>
    <property type="match status" value="1"/>
</dbReference>
<gene>
    <name evidence="3" type="ORF">GB864_07895</name>
</gene>
<keyword evidence="4" id="KW-1185">Reference proteome</keyword>
<evidence type="ECO:0000313" key="3">
    <source>
        <dbReference type="EMBL" id="MWB98469.1"/>
    </source>
</evidence>
<feature type="transmembrane region" description="Helical" evidence="2">
    <location>
        <begin position="249"/>
        <end position="270"/>
    </location>
</feature>
<reference evidence="3 4" key="1">
    <citation type="submission" date="2019-12" db="EMBL/GenBank/DDBJ databases">
        <authorList>
            <person name="Kim Y.S."/>
        </authorList>
    </citation>
    <scope>NUCLEOTIDE SEQUENCE [LARGE SCALE GENOMIC DNA]</scope>
    <source>
        <strain evidence="3 4">MMS17-SY077</strain>
    </source>
</reference>
<feature type="transmembrane region" description="Helical" evidence="2">
    <location>
        <begin position="215"/>
        <end position="237"/>
    </location>
</feature>
<feature type="region of interest" description="Disordered" evidence="1">
    <location>
        <begin position="112"/>
        <end position="161"/>
    </location>
</feature>
<dbReference type="InterPro" id="IPR036259">
    <property type="entry name" value="MFS_trans_sf"/>
</dbReference>
<organism evidence="3 4">
    <name type="scientific">Agromyces seonyuensis</name>
    <dbReference type="NCBI Taxonomy" id="2662446"/>
    <lineage>
        <taxon>Bacteria</taxon>
        <taxon>Bacillati</taxon>
        <taxon>Actinomycetota</taxon>
        <taxon>Actinomycetes</taxon>
        <taxon>Micrococcales</taxon>
        <taxon>Microbacteriaceae</taxon>
        <taxon>Agromyces</taxon>
    </lineage>
</organism>
<evidence type="ECO:0000256" key="1">
    <source>
        <dbReference type="SAM" id="MobiDB-lite"/>
    </source>
</evidence>
<feature type="transmembrane region" description="Helical" evidence="2">
    <location>
        <begin position="537"/>
        <end position="556"/>
    </location>
</feature>
<keyword evidence="2" id="KW-1133">Transmembrane helix</keyword>
<feature type="transmembrane region" description="Helical" evidence="2">
    <location>
        <begin position="474"/>
        <end position="496"/>
    </location>
</feature>
<accession>A0A6I4P2W2</accession>